<keyword evidence="11" id="KW-1185">Reference proteome</keyword>
<dbReference type="InterPro" id="IPR003439">
    <property type="entry name" value="ABC_transporter-like_ATP-bd"/>
</dbReference>
<dbReference type="InterPro" id="IPR039421">
    <property type="entry name" value="Type_1_exporter"/>
</dbReference>
<feature type="domain" description="ABC transporter" evidence="8">
    <location>
        <begin position="344"/>
        <end position="571"/>
    </location>
</feature>
<keyword evidence="4 10" id="KW-0067">ATP-binding</keyword>
<reference evidence="10 11" key="1">
    <citation type="submission" date="2011-11" db="EMBL/GenBank/DDBJ databases">
        <title>Whole genome shotgun sequence of Gordonia araii NBRC 100433.</title>
        <authorList>
            <person name="Yoshida Y."/>
            <person name="Hosoyama A."/>
            <person name="Tsuchikane K."/>
            <person name="Katsumata H."/>
            <person name="Yamazaki S."/>
            <person name="Fujita N."/>
        </authorList>
    </citation>
    <scope>NUCLEOTIDE SEQUENCE [LARGE SCALE GENOMIC DNA]</scope>
    <source>
        <strain evidence="10 11">NBRC 100433</strain>
    </source>
</reference>
<feature type="transmembrane region" description="Helical" evidence="7">
    <location>
        <begin position="291"/>
        <end position="313"/>
    </location>
</feature>
<gene>
    <name evidence="10" type="ORF">GOARA_051_00420</name>
</gene>
<feature type="transmembrane region" description="Helical" evidence="7">
    <location>
        <begin position="70"/>
        <end position="97"/>
    </location>
</feature>
<evidence type="ECO:0000313" key="11">
    <source>
        <dbReference type="Proteomes" id="UP000035088"/>
    </source>
</evidence>
<evidence type="ECO:0000256" key="3">
    <source>
        <dbReference type="ARBA" id="ARBA00022741"/>
    </source>
</evidence>
<organism evidence="10 11">
    <name type="scientific">Gordonia araii NBRC 100433</name>
    <dbReference type="NCBI Taxonomy" id="1073574"/>
    <lineage>
        <taxon>Bacteria</taxon>
        <taxon>Bacillati</taxon>
        <taxon>Actinomycetota</taxon>
        <taxon>Actinomycetes</taxon>
        <taxon>Mycobacteriales</taxon>
        <taxon>Gordoniaceae</taxon>
        <taxon>Gordonia</taxon>
    </lineage>
</organism>
<evidence type="ECO:0000256" key="4">
    <source>
        <dbReference type="ARBA" id="ARBA00022840"/>
    </source>
</evidence>
<dbReference type="InterPro" id="IPR003593">
    <property type="entry name" value="AAA+_ATPase"/>
</dbReference>
<evidence type="ECO:0000256" key="2">
    <source>
        <dbReference type="ARBA" id="ARBA00022692"/>
    </source>
</evidence>
<protein>
    <submittedName>
        <fullName evidence="10">Putative ABC transporter permease/ATP-binding protein</fullName>
    </submittedName>
</protein>
<dbReference type="Pfam" id="PF00005">
    <property type="entry name" value="ABC_tran"/>
    <property type="match status" value="1"/>
</dbReference>
<dbReference type="Proteomes" id="UP000035088">
    <property type="component" value="Unassembled WGS sequence"/>
</dbReference>
<dbReference type="GO" id="GO:0016887">
    <property type="term" value="F:ATP hydrolysis activity"/>
    <property type="evidence" value="ECO:0007669"/>
    <property type="project" value="InterPro"/>
</dbReference>
<dbReference type="PANTHER" id="PTHR43394">
    <property type="entry name" value="ATP-DEPENDENT PERMEASE MDL1, MITOCHONDRIAL"/>
    <property type="match status" value="1"/>
</dbReference>
<feature type="domain" description="ABC transmembrane type-1" evidence="9">
    <location>
        <begin position="31"/>
        <end position="309"/>
    </location>
</feature>
<dbReference type="Gene3D" id="1.20.1560.10">
    <property type="entry name" value="ABC transporter type 1, transmembrane domain"/>
    <property type="match status" value="1"/>
</dbReference>
<evidence type="ECO:0000313" key="10">
    <source>
        <dbReference type="EMBL" id="GAB10098.1"/>
    </source>
</evidence>
<keyword evidence="3" id="KW-0547">Nucleotide-binding</keyword>
<dbReference type="EMBL" id="BAEE01000051">
    <property type="protein sequence ID" value="GAB10098.1"/>
    <property type="molecule type" value="Genomic_DNA"/>
</dbReference>
<dbReference type="Pfam" id="PF00664">
    <property type="entry name" value="ABC_membrane"/>
    <property type="match status" value="1"/>
</dbReference>
<evidence type="ECO:0000256" key="5">
    <source>
        <dbReference type="ARBA" id="ARBA00022989"/>
    </source>
</evidence>
<keyword evidence="2 7" id="KW-0812">Transmembrane</keyword>
<accession>G7H2M3</accession>
<evidence type="ECO:0000259" key="9">
    <source>
        <dbReference type="PROSITE" id="PS50929"/>
    </source>
</evidence>
<evidence type="ECO:0000256" key="1">
    <source>
        <dbReference type="ARBA" id="ARBA00004651"/>
    </source>
</evidence>
<dbReference type="GO" id="GO:0005524">
    <property type="term" value="F:ATP binding"/>
    <property type="evidence" value="ECO:0007669"/>
    <property type="project" value="UniProtKB-KW"/>
</dbReference>
<feature type="transmembrane region" description="Helical" evidence="7">
    <location>
        <begin position="248"/>
        <end position="271"/>
    </location>
</feature>
<dbReference type="AlphaFoldDB" id="G7H2M3"/>
<sequence>MSRPTERAGGNRRLLALVRLCLDRRLVLLIAATVALQSAAIAFELLLPVLYGRLIDGGLLVGDASHTLTIGLWMLLAVVAQAVVAYGAVRLVALATIAVGTTLRRRLVDGIVAGENHAELEAGGMVTRASRDVMQIQALVSTALSSWYASAALSVFGLVTLFLIAPKAAPLAGAFAVAFAIAGYHFARRMAPRMRTILGVSDRVNTAFSDRIRGSRTLRVLPRFGPVVDPFTSLNKRLRDEELGLGRVLALVVPTSTVITAAGAVAVIAAGATAVHTGSMQVGHLSASITIFLQVLFGLSALLASIMSLPIYLASVDRVHGVVGDGDDEPPGETPSTENRGHALTLEKVTVVDPATGRLALDIPALEIPAGSRVGITGPMGAGKSLLARTIAGLVSPHGGRVTATAASTGEVARPLTICGYQGQDPYLTTGTIRTNLCPGDAIAEPGQALRIAAIDHLVDQRGLDAPVTGGGAEFSGGERQRLALAAALHQSRGLVVLDEPVSAVDPATRTRIADDLFDGEHGTVLVATTDAEILARCDSVVFLERGSVIDVAPHRDLLDRHDDYRLLVGARESQS</sequence>
<dbReference type="InterPro" id="IPR036640">
    <property type="entry name" value="ABC1_TM_sf"/>
</dbReference>
<keyword evidence="6 7" id="KW-0472">Membrane</keyword>
<evidence type="ECO:0000256" key="7">
    <source>
        <dbReference type="SAM" id="Phobius"/>
    </source>
</evidence>
<dbReference type="SUPFAM" id="SSF90123">
    <property type="entry name" value="ABC transporter transmembrane region"/>
    <property type="match status" value="1"/>
</dbReference>
<keyword evidence="5 7" id="KW-1133">Transmembrane helix</keyword>
<proteinExistence type="predicted"/>
<dbReference type="STRING" id="1073574.GOARA_051_00420"/>
<evidence type="ECO:0000256" key="6">
    <source>
        <dbReference type="ARBA" id="ARBA00023136"/>
    </source>
</evidence>
<dbReference type="PROSITE" id="PS50929">
    <property type="entry name" value="ABC_TM1F"/>
    <property type="match status" value="1"/>
</dbReference>
<feature type="transmembrane region" description="Helical" evidence="7">
    <location>
        <begin position="26"/>
        <end position="50"/>
    </location>
</feature>
<dbReference type="GO" id="GO:0005886">
    <property type="term" value="C:plasma membrane"/>
    <property type="evidence" value="ECO:0007669"/>
    <property type="project" value="UniProtKB-SubCell"/>
</dbReference>
<dbReference type="OrthoDB" id="4966664at2"/>
<dbReference type="GO" id="GO:0015421">
    <property type="term" value="F:ABC-type oligopeptide transporter activity"/>
    <property type="evidence" value="ECO:0007669"/>
    <property type="project" value="TreeGrafter"/>
</dbReference>
<dbReference type="PROSITE" id="PS50893">
    <property type="entry name" value="ABC_TRANSPORTER_2"/>
    <property type="match status" value="1"/>
</dbReference>
<feature type="transmembrane region" description="Helical" evidence="7">
    <location>
        <begin position="138"/>
        <end position="162"/>
    </location>
</feature>
<dbReference type="Gene3D" id="3.40.50.300">
    <property type="entry name" value="P-loop containing nucleotide triphosphate hydrolases"/>
    <property type="match status" value="1"/>
</dbReference>
<dbReference type="InterPro" id="IPR027417">
    <property type="entry name" value="P-loop_NTPase"/>
</dbReference>
<dbReference type="PROSITE" id="PS00211">
    <property type="entry name" value="ABC_TRANSPORTER_1"/>
    <property type="match status" value="1"/>
</dbReference>
<dbReference type="PANTHER" id="PTHR43394:SF1">
    <property type="entry name" value="ATP-BINDING CASSETTE SUB-FAMILY B MEMBER 10, MITOCHONDRIAL"/>
    <property type="match status" value="1"/>
</dbReference>
<comment type="caution">
    <text evidence="10">The sequence shown here is derived from an EMBL/GenBank/DDBJ whole genome shotgun (WGS) entry which is preliminary data.</text>
</comment>
<dbReference type="InterPro" id="IPR011527">
    <property type="entry name" value="ABC1_TM_dom"/>
</dbReference>
<feature type="transmembrane region" description="Helical" evidence="7">
    <location>
        <begin position="168"/>
        <end position="187"/>
    </location>
</feature>
<name>G7H2M3_9ACTN</name>
<comment type="subcellular location">
    <subcellularLocation>
        <location evidence="1">Cell membrane</location>
        <topology evidence="1">Multi-pass membrane protein</topology>
    </subcellularLocation>
</comment>
<dbReference type="SUPFAM" id="SSF52540">
    <property type="entry name" value="P-loop containing nucleoside triphosphate hydrolases"/>
    <property type="match status" value="1"/>
</dbReference>
<evidence type="ECO:0000259" key="8">
    <source>
        <dbReference type="PROSITE" id="PS50893"/>
    </source>
</evidence>
<dbReference type="SMART" id="SM00382">
    <property type="entry name" value="AAA"/>
    <property type="match status" value="1"/>
</dbReference>
<dbReference type="InterPro" id="IPR017871">
    <property type="entry name" value="ABC_transporter-like_CS"/>
</dbReference>
<dbReference type="RefSeq" id="WP_007322173.1">
    <property type="nucleotide sequence ID" value="NZ_BAEE01000051.1"/>
</dbReference>